<gene>
    <name evidence="3" type="ORF">P8935_16140</name>
</gene>
<name>A0AAU7DG16_9BACT</name>
<evidence type="ECO:0000256" key="2">
    <source>
        <dbReference type="SAM" id="SignalP"/>
    </source>
</evidence>
<proteinExistence type="predicted"/>
<dbReference type="AlphaFoldDB" id="A0AAU7DG16"/>
<feature type="region of interest" description="Disordered" evidence="1">
    <location>
        <begin position="115"/>
        <end position="178"/>
    </location>
</feature>
<sequence>MKTACLLFLVSMSAAAKAPGNVINCDPADAEHCKATIIEGKPMRELVHEGTSVAVGKPVATAEGDYRIFVQVRQVGPGKAEVRPKDFSALYSDQAHTRFAFYDKAAEINQRIREANRAQQTNGGDELDNPRRPTGSGAAQSTGGSSKAAKLGRLRKPDPNEVAGRQDETTGLLRSAPQAGTIVTPEELYLSQSTLRRGDFAEGFVYFKKPRRSKVHVGLSDPLCEINIPVNGIVFRFK</sequence>
<evidence type="ECO:0000313" key="3">
    <source>
        <dbReference type="EMBL" id="XBH16093.1"/>
    </source>
</evidence>
<feature type="compositionally biased region" description="Low complexity" evidence="1">
    <location>
        <begin position="134"/>
        <end position="149"/>
    </location>
</feature>
<dbReference type="EMBL" id="CP121196">
    <property type="protein sequence ID" value="XBH16093.1"/>
    <property type="molecule type" value="Genomic_DNA"/>
</dbReference>
<protein>
    <submittedName>
        <fullName evidence="3">Uncharacterized protein</fullName>
    </submittedName>
</protein>
<feature type="chain" id="PRO_5043425501" evidence="2">
    <location>
        <begin position="19"/>
        <end position="238"/>
    </location>
</feature>
<dbReference type="RefSeq" id="WP_348261324.1">
    <property type="nucleotide sequence ID" value="NZ_CP121196.1"/>
</dbReference>
<feature type="compositionally biased region" description="Basic and acidic residues" evidence="1">
    <location>
        <begin position="155"/>
        <end position="168"/>
    </location>
</feature>
<keyword evidence="2" id="KW-0732">Signal</keyword>
<feature type="signal peptide" evidence="2">
    <location>
        <begin position="1"/>
        <end position="18"/>
    </location>
</feature>
<accession>A0AAU7DG16</accession>
<reference evidence="3" key="1">
    <citation type="submission" date="2023-03" db="EMBL/GenBank/DDBJ databases">
        <title>Edaphobacter sp.</title>
        <authorList>
            <person name="Huber K.J."/>
            <person name="Papendorf J."/>
            <person name="Pilke C."/>
            <person name="Bunk B."/>
            <person name="Sproeer C."/>
            <person name="Pester M."/>
        </authorList>
    </citation>
    <scope>NUCLEOTIDE SEQUENCE</scope>
    <source>
        <strain evidence="3">DSM 110680</strain>
    </source>
</reference>
<evidence type="ECO:0000256" key="1">
    <source>
        <dbReference type="SAM" id="MobiDB-lite"/>
    </source>
</evidence>
<organism evidence="3">
    <name type="scientific">Telmatobacter sp. DSM 110680</name>
    <dbReference type="NCBI Taxonomy" id="3036704"/>
    <lineage>
        <taxon>Bacteria</taxon>
        <taxon>Pseudomonadati</taxon>
        <taxon>Acidobacteriota</taxon>
        <taxon>Terriglobia</taxon>
        <taxon>Terriglobales</taxon>
        <taxon>Acidobacteriaceae</taxon>
        <taxon>Telmatobacter</taxon>
    </lineage>
</organism>